<keyword evidence="1" id="KW-0472">Membrane</keyword>
<evidence type="ECO:0000313" key="3">
    <source>
        <dbReference type="Proteomes" id="UP001460270"/>
    </source>
</evidence>
<evidence type="ECO:0000256" key="1">
    <source>
        <dbReference type="SAM" id="Phobius"/>
    </source>
</evidence>
<feature type="transmembrane region" description="Helical" evidence="1">
    <location>
        <begin position="37"/>
        <end position="55"/>
    </location>
</feature>
<comment type="caution">
    <text evidence="2">The sequence shown here is derived from an EMBL/GenBank/DDBJ whole genome shotgun (WGS) entry which is preliminary data.</text>
</comment>
<protein>
    <submittedName>
        <fullName evidence="2">Uncharacterized protein</fullName>
    </submittedName>
</protein>
<organism evidence="2 3">
    <name type="scientific">Mugilogobius chulae</name>
    <name type="common">yellowstripe goby</name>
    <dbReference type="NCBI Taxonomy" id="88201"/>
    <lineage>
        <taxon>Eukaryota</taxon>
        <taxon>Metazoa</taxon>
        <taxon>Chordata</taxon>
        <taxon>Craniata</taxon>
        <taxon>Vertebrata</taxon>
        <taxon>Euteleostomi</taxon>
        <taxon>Actinopterygii</taxon>
        <taxon>Neopterygii</taxon>
        <taxon>Teleostei</taxon>
        <taxon>Neoteleostei</taxon>
        <taxon>Acanthomorphata</taxon>
        <taxon>Gobiaria</taxon>
        <taxon>Gobiiformes</taxon>
        <taxon>Gobioidei</taxon>
        <taxon>Gobiidae</taxon>
        <taxon>Gobionellinae</taxon>
        <taxon>Mugilogobius</taxon>
    </lineage>
</organism>
<reference evidence="3" key="1">
    <citation type="submission" date="2024-04" db="EMBL/GenBank/DDBJ databases">
        <title>Salinicola lusitanus LLJ914,a marine bacterium isolated from the Okinawa Trough.</title>
        <authorList>
            <person name="Li J."/>
        </authorList>
    </citation>
    <scope>NUCLEOTIDE SEQUENCE [LARGE SCALE GENOMIC DNA]</scope>
</reference>
<keyword evidence="3" id="KW-1185">Reference proteome</keyword>
<proteinExistence type="predicted"/>
<evidence type="ECO:0000313" key="2">
    <source>
        <dbReference type="EMBL" id="KAK7907454.1"/>
    </source>
</evidence>
<sequence>MSLHSPAGTLRSATCAVVEHQQQEEPYVPHELMLMKLWMALALFIVMQECVRLSAHVRDQGTCYPDRAAGAPLTHSLLLLPGSAALCSVALIVITGAAVPSGVHCQLCQPQQDSDTAL</sequence>
<keyword evidence="1" id="KW-1133">Transmembrane helix</keyword>
<feature type="transmembrane region" description="Helical" evidence="1">
    <location>
        <begin position="76"/>
        <end position="99"/>
    </location>
</feature>
<dbReference type="EMBL" id="JBBPFD010000011">
    <property type="protein sequence ID" value="KAK7907454.1"/>
    <property type="molecule type" value="Genomic_DNA"/>
</dbReference>
<gene>
    <name evidence="2" type="ORF">WMY93_016066</name>
</gene>
<name>A0AAW0P1Z3_9GOBI</name>
<keyword evidence="1" id="KW-0812">Transmembrane</keyword>
<accession>A0AAW0P1Z3</accession>
<dbReference type="Proteomes" id="UP001460270">
    <property type="component" value="Unassembled WGS sequence"/>
</dbReference>
<dbReference type="AlphaFoldDB" id="A0AAW0P1Z3"/>